<dbReference type="CDD" id="cd00077">
    <property type="entry name" value="HDc"/>
    <property type="match status" value="1"/>
</dbReference>
<evidence type="ECO:0008006" key="8">
    <source>
        <dbReference type="Google" id="ProtNLM"/>
    </source>
</evidence>
<evidence type="ECO:0000259" key="3">
    <source>
        <dbReference type="PROSITE" id="PS51671"/>
    </source>
</evidence>
<dbReference type="InterPro" id="IPR004095">
    <property type="entry name" value="TGS"/>
</dbReference>
<dbReference type="PANTHER" id="PTHR21262">
    <property type="entry name" value="GUANOSINE-3',5'-BIS DIPHOSPHATE 3'-PYROPHOSPHOHYDROLASE"/>
    <property type="match status" value="1"/>
</dbReference>
<dbReference type="Gene3D" id="1.10.3210.10">
    <property type="entry name" value="Hypothetical protein af1432"/>
    <property type="match status" value="1"/>
</dbReference>
<comment type="caution">
    <text evidence="6">The sequence shown here is derived from an EMBL/GenBank/DDBJ whole genome shotgun (WGS) entry which is preliminary data.</text>
</comment>
<evidence type="ECO:0000256" key="2">
    <source>
        <dbReference type="RuleBase" id="RU003847"/>
    </source>
</evidence>
<dbReference type="PROSITE" id="PS51671">
    <property type="entry name" value="ACT"/>
    <property type="match status" value="1"/>
</dbReference>
<feature type="domain" description="HD" evidence="4">
    <location>
        <begin position="43"/>
        <end position="141"/>
    </location>
</feature>
<feature type="domain" description="TGS" evidence="5">
    <location>
        <begin position="391"/>
        <end position="452"/>
    </location>
</feature>
<dbReference type="SMART" id="SM00471">
    <property type="entry name" value="HDc"/>
    <property type="match status" value="1"/>
</dbReference>
<dbReference type="SUPFAM" id="SSF55021">
    <property type="entry name" value="ACT-like"/>
    <property type="match status" value="1"/>
</dbReference>
<dbReference type="EMBL" id="PFAG01000021">
    <property type="protein sequence ID" value="PIR98342.1"/>
    <property type="molecule type" value="Genomic_DNA"/>
</dbReference>
<evidence type="ECO:0000313" key="6">
    <source>
        <dbReference type="EMBL" id="PIR98342.1"/>
    </source>
</evidence>
<dbReference type="SMART" id="SM00954">
    <property type="entry name" value="RelA_SpoT"/>
    <property type="match status" value="1"/>
</dbReference>
<comment type="pathway">
    <text evidence="1">Purine metabolism.</text>
</comment>
<dbReference type="FunFam" id="3.10.20.30:FF:000002">
    <property type="entry name" value="GTP pyrophosphokinase (RelA/SpoT)"/>
    <property type="match status" value="1"/>
</dbReference>
<dbReference type="InterPro" id="IPR012676">
    <property type="entry name" value="TGS-like"/>
</dbReference>
<dbReference type="PANTHER" id="PTHR21262:SF31">
    <property type="entry name" value="GTP PYROPHOSPHOKINASE"/>
    <property type="match status" value="1"/>
</dbReference>
<organism evidence="6 7">
    <name type="scientific">Candidatus Colwellbacteria bacterium CG10_big_fil_rev_8_21_14_0_10_41_28</name>
    <dbReference type="NCBI Taxonomy" id="1974539"/>
    <lineage>
        <taxon>Bacteria</taxon>
        <taxon>Candidatus Colwelliibacteriota</taxon>
    </lineage>
</organism>
<dbReference type="NCBIfam" id="TIGR00691">
    <property type="entry name" value="spoT_relA"/>
    <property type="match status" value="1"/>
</dbReference>
<name>A0A2H0VGV7_9BACT</name>
<dbReference type="SUPFAM" id="SSF81271">
    <property type="entry name" value="TGS-like"/>
    <property type="match status" value="1"/>
</dbReference>
<proteinExistence type="inferred from homology"/>
<dbReference type="InterPro" id="IPR012675">
    <property type="entry name" value="Beta-grasp_dom_sf"/>
</dbReference>
<dbReference type="InterPro" id="IPR033655">
    <property type="entry name" value="TGS_RelA/SpoT"/>
</dbReference>
<dbReference type="GO" id="GO:0015969">
    <property type="term" value="P:guanosine tetraphosphate metabolic process"/>
    <property type="evidence" value="ECO:0007669"/>
    <property type="project" value="InterPro"/>
</dbReference>
<dbReference type="InterPro" id="IPR007685">
    <property type="entry name" value="RelA_SpoT"/>
</dbReference>
<dbReference type="Proteomes" id="UP000230776">
    <property type="component" value="Unassembled WGS sequence"/>
</dbReference>
<dbReference type="FunFam" id="3.30.460.10:FF:000001">
    <property type="entry name" value="GTP pyrophosphokinase RelA"/>
    <property type="match status" value="1"/>
</dbReference>
<gene>
    <name evidence="6" type="ORF">COT88_02115</name>
</gene>
<feature type="domain" description="ACT" evidence="3">
    <location>
        <begin position="495"/>
        <end position="568"/>
    </location>
</feature>
<sequence length="568" mass="64684">MDTSVDQKKVRKFLDEATPLIKKAYSFAKRAHADQKRKSGEPYLNHVLATAITLDEWGLDEPTVASGLLHDVVEDTPVTSKELADEFGEDVAFLVDGVTKIGNVKYRGHEKQVENLRKMILAMAEDLRVILIKLADRRHNMKTLEFLPSNKRKRIAIETAEVYAPLAYRLGMQGLSGELEDLAFPHTHPSEYRWLISNLEARYGEREKYLEKIKPEVEKALKEALVGVISVDFRAKRYSSLYKKLLRYEMDIERIHDLVAFRIIVKSVADCYAALGAIHNLWPPMPGRIKDYIAMPKPNGYRSLHTTVISLENRMVEFQIRTEEMHKEAENGIAAHWAYEEAKGGKKYAQRKAISAGHTEIAWVEQLRSWQQDFTDPKEFLDSLKIDFLKDRIFVITPRGDVLDLPHGATPVDFAYHVHSEIGNSCVGAKVNGEMVPLDHSLRSSDVVEIITQKGKKPSPDWLDFVVTSTARAQIRNTLKGTSHSLKVDKPKKIELKIKTTERVGLIRDISDIISRSHVSIQQVNSESRGGVHTLRFLCNTEDKKKISKIILKIKNIKDVKGIDYRFV</sequence>
<dbReference type="CDD" id="cd05399">
    <property type="entry name" value="NT_Rel-Spo_like"/>
    <property type="match status" value="1"/>
</dbReference>
<accession>A0A2H0VGV7</accession>
<dbReference type="CDD" id="cd01668">
    <property type="entry name" value="TGS_RSH"/>
    <property type="match status" value="1"/>
</dbReference>
<comment type="function">
    <text evidence="2">In eubacteria ppGpp (guanosine 3'-diphosphate 5'-diphosphate) is a mediator of the stringent response that coordinates a variety of cellular activities in response to changes in nutritional abundance.</text>
</comment>
<dbReference type="InterPro" id="IPR003607">
    <property type="entry name" value="HD/PDEase_dom"/>
</dbReference>
<evidence type="ECO:0000259" key="4">
    <source>
        <dbReference type="PROSITE" id="PS51831"/>
    </source>
</evidence>
<dbReference type="AlphaFoldDB" id="A0A2H0VGV7"/>
<protein>
    <recommendedName>
        <fullName evidence="8">(P)ppGpp synthetase</fullName>
    </recommendedName>
</protein>
<dbReference type="Gene3D" id="3.30.70.260">
    <property type="match status" value="1"/>
</dbReference>
<dbReference type="InterPro" id="IPR045865">
    <property type="entry name" value="ACT-like_dom_sf"/>
</dbReference>
<dbReference type="Pfam" id="PF02824">
    <property type="entry name" value="TGS"/>
    <property type="match status" value="1"/>
</dbReference>
<evidence type="ECO:0000256" key="1">
    <source>
        <dbReference type="ARBA" id="ARBA00025704"/>
    </source>
</evidence>
<reference evidence="7" key="1">
    <citation type="submission" date="2017-09" db="EMBL/GenBank/DDBJ databases">
        <title>Depth-based differentiation of microbial function through sediment-hosted aquifers and enrichment of novel symbionts in the deep terrestrial subsurface.</title>
        <authorList>
            <person name="Probst A.J."/>
            <person name="Ladd B."/>
            <person name="Jarett J.K."/>
            <person name="Geller-Mcgrath D.E."/>
            <person name="Sieber C.M.K."/>
            <person name="Emerson J.B."/>
            <person name="Anantharaman K."/>
            <person name="Thomas B.C."/>
            <person name="Malmstrom R."/>
            <person name="Stieglmeier M."/>
            <person name="Klingl A."/>
            <person name="Woyke T."/>
            <person name="Ryan C.M."/>
            <person name="Banfield J.F."/>
        </authorList>
    </citation>
    <scope>NUCLEOTIDE SEQUENCE [LARGE SCALE GENOMIC DNA]</scope>
</reference>
<dbReference type="InterPro" id="IPR006674">
    <property type="entry name" value="HD_domain"/>
</dbReference>
<dbReference type="Pfam" id="PF13328">
    <property type="entry name" value="HD_4"/>
    <property type="match status" value="1"/>
</dbReference>
<dbReference type="GO" id="GO:0005886">
    <property type="term" value="C:plasma membrane"/>
    <property type="evidence" value="ECO:0007669"/>
    <property type="project" value="TreeGrafter"/>
</dbReference>
<evidence type="ECO:0000313" key="7">
    <source>
        <dbReference type="Proteomes" id="UP000230776"/>
    </source>
</evidence>
<dbReference type="InterPro" id="IPR004811">
    <property type="entry name" value="RelA/Spo_fam"/>
</dbReference>
<dbReference type="InterPro" id="IPR043519">
    <property type="entry name" value="NT_sf"/>
</dbReference>
<dbReference type="Pfam" id="PF13291">
    <property type="entry name" value="ACT_4"/>
    <property type="match status" value="1"/>
</dbReference>
<dbReference type="SUPFAM" id="SSF81301">
    <property type="entry name" value="Nucleotidyltransferase"/>
    <property type="match status" value="1"/>
</dbReference>
<dbReference type="PROSITE" id="PS51880">
    <property type="entry name" value="TGS"/>
    <property type="match status" value="1"/>
</dbReference>
<dbReference type="SUPFAM" id="SSF109604">
    <property type="entry name" value="HD-domain/PDEase-like"/>
    <property type="match status" value="1"/>
</dbReference>
<comment type="similarity">
    <text evidence="2">Belongs to the relA/spoT family.</text>
</comment>
<dbReference type="InterPro" id="IPR002912">
    <property type="entry name" value="ACT_dom"/>
</dbReference>
<dbReference type="Gene3D" id="3.30.460.10">
    <property type="entry name" value="Beta Polymerase, domain 2"/>
    <property type="match status" value="1"/>
</dbReference>
<dbReference type="FunFam" id="1.10.3210.10:FF:000001">
    <property type="entry name" value="GTP pyrophosphokinase RelA"/>
    <property type="match status" value="1"/>
</dbReference>
<dbReference type="Gene3D" id="3.10.20.30">
    <property type="match status" value="1"/>
</dbReference>
<dbReference type="PROSITE" id="PS51831">
    <property type="entry name" value="HD"/>
    <property type="match status" value="1"/>
</dbReference>
<dbReference type="Pfam" id="PF04607">
    <property type="entry name" value="RelA_SpoT"/>
    <property type="match status" value="1"/>
</dbReference>
<evidence type="ECO:0000259" key="5">
    <source>
        <dbReference type="PROSITE" id="PS51880"/>
    </source>
</evidence>